<evidence type="ECO:0000313" key="3">
    <source>
        <dbReference type="Proteomes" id="UP000199341"/>
    </source>
</evidence>
<accession>A0A1G9ZM14</accession>
<dbReference type="AlphaFoldDB" id="A0A1G9ZM14"/>
<sequence length="66" mass="6620">MDLTAAEVDCELLDLSGVSLADLGSLDATALDLATDLLLDTSRRPTMATAQDSGGCPATPEAGPGE</sequence>
<protein>
    <submittedName>
        <fullName evidence="2">Uncharacterized protein</fullName>
    </submittedName>
</protein>
<gene>
    <name evidence="2" type="ORF">SAMN05216259_103220</name>
</gene>
<evidence type="ECO:0000313" key="2">
    <source>
        <dbReference type="EMBL" id="SDN22368.1"/>
    </source>
</evidence>
<proteinExistence type="predicted"/>
<name>A0A1G9ZM14_9ACTN</name>
<dbReference type="RefSeq" id="WP_107408850.1">
    <property type="nucleotide sequence ID" value="NZ_FNIE01000003.1"/>
</dbReference>
<keyword evidence="3" id="KW-1185">Reference proteome</keyword>
<feature type="region of interest" description="Disordered" evidence="1">
    <location>
        <begin position="43"/>
        <end position="66"/>
    </location>
</feature>
<dbReference type="EMBL" id="FNIE01000003">
    <property type="protein sequence ID" value="SDN22368.1"/>
    <property type="molecule type" value="Genomic_DNA"/>
</dbReference>
<organism evidence="2 3">
    <name type="scientific">Actinacidiphila guanduensis</name>
    <dbReference type="NCBI Taxonomy" id="310781"/>
    <lineage>
        <taxon>Bacteria</taxon>
        <taxon>Bacillati</taxon>
        <taxon>Actinomycetota</taxon>
        <taxon>Actinomycetes</taxon>
        <taxon>Kitasatosporales</taxon>
        <taxon>Streptomycetaceae</taxon>
        <taxon>Actinacidiphila</taxon>
    </lineage>
</organism>
<dbReference type="STRING" id="310781.SAMN05216259_103220"/>
<dbReference type="Proteomes" id="UP000199341">
    <property type="component" value="Unassembled WGS sequence"/>
</dbReference>
<evidence type="ECO:0000256" key="1">
    <source>
        <dbReference type="SAM" id="MobiDB-lite"/>
    </source>
</evidence>
<reference evidence="2 3" key="1">
    <citation type="submission" date="2016-10" db="EMBL/GenBank/DDBJ databases">
        <authorList>
            <person name="de Groot N.N."/>
        </authorList>
    </citation>
    <scope>NUCLEOTIDE SEQUENCE [LARGE SCALE GENOMIC DNA]</scope>
    <source>
        <strain evidence="2 3">CGMCC 4.2022</strain>
    </source>
</reference>